<organism evidence="1 2">
    <name type="scientific">Gigaspora margarita</name>
    <dbReference type="NCBI Taxonomy" id="4874"/>
    <lineage>
        <taxon>Eukaryota</taxon>
        <taxon>Fungi</taxon>
        <taxon>Fungi incertae sedis</taxon>
        <taxon>Mucoromycota</taxon>
        <taxon>Glomeromycotina</taxon>
        <taxon>Glomeromycetes</taxon>
        <taxon>Diversisporales</taxon>
        <taxon>Gigasporaceae</taxon>
        <taxon>Gigaspora</taxon>
    </lineage>
</organism>
<reference evidence="1 2" key="1">
    <citation type="submission" date="2021-06" db="EMBL/GenBank/DDBJ databases">
        <authorList>
            <person name="Kallberg Y."/>
            <person name="Tangrot J."/>
            <person name="Rosling A."/>
        </authorList>
    </citation>
    <scope>NUCLEOTIDE SEQUENCE [LARGE SCALE GENOMIC DNA]</scope>
    <source>
        <strain evidence="1 2">120-4 pot B 10/14</strain>
    </source>
</reference>
<dbReference type="EMBL" id="CAJVQB010032639">
    <property type="protein sequence ID" value="CAG8818595.1"/>
    <property type="molecule type" value="Genomic_DNA"/>
</dbReference>
<evidence type="ECO:0000313" key="1">
    <source>
        <dbReference type="EMBL" id="CAG8818595.1"/>
    </source>
</evidence>
<name>A0ABN7W8A7_GIGMA</name>
<dbReference type="Proteomes" id="UP000789901">
    <property type="component" value="Unassembled WGS sequence"/>
</dbReference>
<keyword evidence="2" id="KW-1185">Reference proteome</keyword>
<accession>A0ABN7W8A7</accession>
<feature type="non-terminal residue" evidence="1">
    <location>
        <position position="1"/>
    </location>
</feature>
<feature type="non-terminal residue" evidence="1">
    <location>
        <position position="78"/>
    </location>
</feature>
<proteinExistence type="predicted"/>
<sequence length="78" mass="8841">KVEGCFIEEYYKENPVLFLTNVKEVPIEEQKEESLEDLGCTKIITHTINTREATSINQVALPVRHESSLVPAELNAKI</sequence>
<evidence type="ECO:0000313" key="2">
    <source>
        <dbReference type="Proteomes" id="UP000789901"/>
    </source>
</evidence>
<comment type="caution">
    <text evidence="1">The sequence shown here is derived from an EMBL/GenBank/DDBJ whole genome shotgun (WGS) entry which is preliminary data.</text>
</comment>
<protein>
    <submittedName>
        <fullName evidence="1">29839_t:CDS:1</fullName>
    </submittedName>
</protein>
<gene>
    <name evidence="1" type="ORF">GMARGA_LOCUS27095</name>
</gene>